<evidence type="ECO:0000256" key="5">
    <source>
        <dbReference type="ARBA" id="ARBA00022840"/>
    </source>
</evidence>
<evidence type="ECO:0000256" key="9">
    <source>
        <dbReference type="ARBA" id="ARBA00023159"/>
    </source>
</evidence>
<keyword evidence="6" id="KW-0902">Two-component regulatory system</keyword>
<name>A0A3D9BXX0_9RHOB</name>
<dbReference type="FunFam" id="3.40.50.300:FF:000006">
    <property type="entry name" value="DNA-binding transcriptional regulator NtrC"/>
    <property type="match status" value="1"/>
</dbReference>
<proteinExistence type="predicted"/>
<comment type="function">
    <text evidence="1">Required for activation of most nif operons, which are directly involved in nitrogen fixation.</text>
</comment>
<gene>
    <name evidence="12" type="ORF">DRV84_02075</name>
</gene>
<keyword evidence="10" id="KW-0804">Transcription</keyword>
<evidence type="ECO:0000256" key="2">
    <source>
        <dbReference type="ARBA" id="ARBA00011135"/>
    </source>
</evidence>
<dbReference type="InterPro" id="IPR025662">
    <property type="entry name" value="Sigma_54_int_dom_ATP-bd_1"/>
</dbReference>
<dbReference type="Gene3D" id="3.40.50.300">
    <property type="entry name" value="P-loop containing nucleotide triphosphate hydrolases"/>
    <property type="match status" value="1"/>
</dbReference>
<dbReference type="SUPFAM" id="SSF52540">
    <property type="entry name" value="P-loop containing nucleoside triphosphate hydrolases"/>
    <property type="match status" value="1"/>
</dbReference>
<accession>A0A3D9BXX0</accession>
<dbReference type="GO" id="GO:0006355">
    <property type="term" value="P:regulation of DNA-templated transcription"/>
    <property type="evidence" value="ECO:0007669"/>
    <property type="project" value="InterPro"/>
</dbReference>
<reference evidence="12 13" key="1">
    <citation type="journal article" date="2017" name="Int. J. Syst. Evol. Microbiol.">
        <title>Rhodosalinus sediminis gen. nov., sp. nov., isolated from marine saltern.</title>
        <authorList>
            <person name="Guo L.Y."/>
            <person name="Ling S.K."/>
            <person name="Li C.M."/>
            <person name="Chen G.J."/>
            <person name="Du Z.J."/>
        </authorList>
    </citation>
    <scope>NUCLEOTIDE SEQUENCE [LARGE SCALE GENOMIC DNA]</scope>
    <source>
        <strain evidence="12 13">WDN1C137</strain>
    </source>
</reference>
<dbReference type="SUPFAM" id="SSF46689">
    <property type="entry name" value="Homeodomain-like"/>
    <property type="match status" value="1"/>
</dbReference>
<dbReference type="PANTHER" id="PTHR32071">
    <property type="entry name" value="TRANSCRIPTIONAL REGULATORY PROTEIN"/>
    <property type="match status" value="1"/>
</dbReference>
<dbReference type="PROSITE" id="PS00676">
    <property type="entry name" value="SIGMA54_INTERACT_2"/>
    <property type="match status" value="1"/>
</dbReference>
<keyword evidence="5" id="KW-0067">ATP-binding</keyword>
<dbReference type="InterPro" id="IPR058031">
    <property type="entry name" value="AAA_lid_NorR"/>
</dbReference>
<dbReference type="GO" id="GO:0005524">
    <property type="term" value="F:ATP binding"/>
    <property type="evidence" value="ECO:0007669"/>
    <property type="project" value="UniProtKB-KW"/>
</dbReference>
<dbReference type="GO" id="GO:0000160">
    <property type="term" value="P:phosphorelay signal transduction system"/>
    <property type="evidence" value="ECO:0007669"/>
    <property type="project" value="UniProtKB-KW"/>
</dbReference>
<protein>
    <recommendedName>
        <fullName evidence="3">Nif-specific regulatory protein</fullName>
    </recommendedName>
</protein>
<keyword evidence="8" id="KW-0238">DNA-binding</keyword>
<dbReference type="EMBL" id="QOHR01000002">
    <property type="protein sequence ID" value="REC58377.1"/>
    <property type="molecule type" value="Genomic_DNA"/>
</dbReference>
<evidence type="ECO:0000256" key="6">
    <source>
        <dbReference type="ARBA" id="ARBA00023012"/>
    </source>
</evidence>
<dbReference type="PROSITE" id="PS50045">
    <property type="entry name" value="SIGMA54_INTERACT_4"/>
    <property type="match status" value="1"/>
</dbReference>
<dbReference type="Pfam" id="PF00158">
    <property type="entry name" value="Sigma54_activat"/>
    <property type="match status" value="1"/>
</dbReference>
<dbReference type="PANTHER" id="PTHR32071:SF117">
    <property type="entry name" value="PTS-DEPENDENT DIHYDROXYACETONE KINASE OPERON REGULATORY PROTEIN-RELATED"/>
    <property type="match status" value="1"/>
</dbReference>
<comment type="caution">
    <text evidence="12">The sequence shown here is derived from an EMBL/GenBank/DDBJ whole genome shotgun (WGS) entry which is preliminary data.</text>
</comment>
<sequence length="344" mass="37304">MMADTYVNWGGDRTVDVPGVVLERIIGESPAVVGLRRMISVAARTTAPVLVMGETGSGKELVAEVLHAASGRTGPLVAVNCAAIPRDIMEAELFGYEKGAFTGASARCIGRIEAAAGGTLFLDEIGEMPVELQSKLLRVLENRRIRRLGGNEEIEADVRIVSATNVDIEAAVRAGQFREDLLYRLDVLRIAVPRLADRCDDIPRLLEAFADGRHGDGAPPPRFAPDAIKALKGHPWPGNVRELRNVFERVQAFYPGETIGACQIREMLSRAGAPDPSSPGELACDASSLLDQDESFSLRRHVQKVEEAFIRAALSRTDHNTAAAARHLGLQRTTLVEKMRKIGI</sequence>
<dbReference type="InterPro" id="IPR002078">
    <property type="entry name" value="Sigma_54_int"/>
</dbReference>
<keyword evidence="13" id="KW-1185">Reference proteome</keyword>
<evidence type="ECO:0000256" key="1">
    <source>
        <dbReference type="ARBA" id="ARBA00002167"/>
    </source>
</evidence>
<dbReference type="SMART" id="SM00382">
    <property type="entry name" value="AAA"/>
    <property type="match status" value="1"/>
</dbReference>
<evidence type="ECO:0000313" key="13">
    <source>
        <dbReference type="Proteomes" id="UP000257131"/>
    </source>
</evidence>
<feature type="domain" description="Sigma-54 factor interaction" evidence="11">
    <location>
        <begin position="25"/>
        <end position="252"/>
    </location>
</feature>
<dbReference type="CDD" id="cd00009">
    <property type="entry name" value="AAA"/>
    <property type="match status" value="1"/>
</dbReference>
<evidence type="ECO:0000256" key="7">
    <source>
        <dbReference type="ARBA" id="ARBA00023015"/>
    </source>
</evidence>
<dbReference type="GO" id="GO:0043565">
    <property type="term" value="F:sequence-specific DNA binding"/>
    <property type="evidence" value="ECO:0007669"/>
    <property type="project" value="InterPro"/>
</dbReference>
<dbReference type="InterPro" id="IPR027417">
    <property type="entry name" value="P-loop_NTPase"/>
</dbReference>
<dbReference type="Gene3D" id="1.10.8.60">
    <property type="match status" value="1"/>
</dbReference>
<dbReference type="InterPro" id="IPR009057">
    <property type="entry name" value="Homeodomain-like_sf"/>
</dbReference>
<dbReference type="Proteomes" id="UP000257131">
    <property type="component" value="Unassembled WGS sequence"/>
</dbReference>
<keyword evidence="7" id="KW-0805">Transcription regulation</keyword>
<organism evidence="12 13">
    <name type="scientific">Rhodosalinus sediminis</name>
    <dbReference type="NCBI Taxonomy" id="1940533"/>
    <lineage>
        <taxon>Bacteria</taxon>
        <taxon>Pseudomonadati</taxon>
        <taxon>Pseudomonadota</taxon>
        <taxon>Alphaproteobacteria</taxon>
        <taxon>Rhodobacterales</taxon>
        <taxon>Paracoccaceae</taxon>
        <taxon>Rhodosalinus</taxon>
    </lineage>
</organism>
<dbReference type="OrthoDB" id="9805953at2"/>
<evidence type="ECO:0000313" key="12">
    <source>
        <dbReference type="EMBL" id="REC58377.1"/>
    </source>
</evidence>
<evidence type="ECO:0000256" key="10">
    <source>
        <dbReference type="ARBA" id="ARBA00023163"/>
    </source>
</evidence>
<comment type="subunit">
    <text evidence="2">Interacts with sigma-54.</text>
</comment>
<dbReference type="PROSITE" id="PS00675">
    <property type="entry name" value="SIGMA54_INTERACT_1"/>
    <property type="match status" value="1"/>
</dbReference>
<dbReference type="InterPro" id="IPR003593">
    <property type="entry name" value="AAA+_ATPase"/>
</dbReference>
<keyword evidence="9" id="KW-0010">Activator</keyword>
<dbReference type="PROSITE" id="PS00688">
    <property type="entry name" value="SIGMA54_INTERACT_3"/>
    <property type="match status" value="1"/>
</dbReference>
<dbReference type="InterPro" id="IPR025944">
    <property type="entry name" value="Sigma_54_int_dom_CS"/>
</dbReference>
<evidence type="ECO:0000256" key="8">
    <source>
        <dbReference type="ARBA" id="ARBA00023125"/>
    </source>
</evidence>
<dbReference type="Gene3D" id="1.10.10.60">
    <property type="entry name" value="Homeodomain-like"/>
    <property type="match status" value="1"/>
</dbReference>
<evidence type="ECO:0000256" key="4">
    <source>
        <dbReference type="ARBA" id="ARBA00022741"/>
    </source>
</evidence>
<evidence type="ECO:0000256" key="3">
    <source>
        <dbReference type="ARBA" id="ARBA00015308"/>
    </source>
</evidence>
<dbReference type="Pfam" id="PF25601">
    <property type="entry name" value="AAA_lid_14"/>
    <property type="match status" value="1"/>
</dbReference>
<dbReference type="PRINTS" id="PR01590">
    <property type="entry name" value="HTHFIS"/>
</dbReference>
<dbReference type="InterPro" id="IPR002197">
    <property type="entry name" value="HTH_Fis"/>
</dbReference>
<keyword evidence="4" id="KW-0547">Nucleotide-binding</keyword>
<evidence type="ECO:0000259" key="11">
    <source>
        <dbReference type="PROSITE" id="PS50045"/>
    </source>
</evidence>
<dbReference type="Pfam" id="PF02954">
    <property type="entry name" value="HTH_8"/>
    <property type="match status" value="1"/>
</dbReference>
<dbReference type="InterPro" id="IPR025943">
    <property type="entry name" value="Sigma_54_int_dom_ATP-bd_2"/>
</dbReference>
<dbReference type="AlphaFoldDB" id="A0A3D9BXX0"/>